<dbReference type="Gene3D" id="2.30.30.490">
    <property type="match status" value="1"/>
</dbReference>
<dbReference type="Pfam" id="PF00628">
    <property type="entry name" value="PHD"/>
    <property type="match status" value="1"/>
</dbReference>
<dbReference type="GO" id="GO:0008270">
    <property type="term" value="F:zinc ion binding"/>
    <property type="evidence" value="ECO:0007669"/>
    <property type="project" value="UniProtKB-KW"/>
</dbReference>
<organism evidence="8 9">
    <name type="scientific">Salix viminalis</name>
    <name type="common">Common osier</name>
    <name type="synonym">Basket willow</name>
    <dbReference type="NCBI Taxonomy" id="40686"/>
    <lineage>
        <taxon>Eukaryota</taxon>
        <taxon>Viridiplantae</taxon>
        <taxon>Streptophyta</taxon>
        <taxon>Embryophyta</taxon>
        <taxon>Tracheophyta</taxon>
        <taxon>Spermatophyta</taxon>
        <taxon>Magnoliopsida</taxon>
        <taxon>eudicotyledons</taxon>
        <taxon>Gunneridae</taxon>
        <taxon>Pentapetalae</taxon>
        <taxon>rosids</taxon>
        <taxon>fabids</taxon>
        <taxon>Malpighiales</taxon>
        <taxon>Salicaceae</taxon>
        <taxon>Saliceae</taxon>
        <taxon>Salix</taxon>
    </lineage>
</organism>
<dbReference type="CDD" id="cd04370">
    <property type="entry name" value="BAH"/>
    <property type="match status" value="1"/>
</dbReference>
<dbReference type="CDD" id="cd15489">
    <property type="entry name" value="PHD_SF"/>
    <property type="match status" value="1"/>
</dbReference>
<feature type="compositionally biased region" description="Polar residues" evidence="5">
    <location>
        <begin position="491"/>
        <end position="519"/>
    </location>
</feature>
<keyword evidence="9" id="KW-1185">Reference proteome</keyword>
<dbReference type="InterPro" id="IPR019787">
    <property type="entry name" value="Znf_PHD-finger"/>
</dbReference>
<evidence type="ECO:0000313" key="9">
    <source>
        <dbReference type="Proteomes" id="UP001151529"/>
    </source>
</evidence>
<dbReference type="InterPro" id="IPR056699">
    <property type="entry name" value="DUF7797"/>
</dbReference>
<dbReference type="InterPro" id="IPR011011">
    <property type="entry name" value="Znf_FYVE_PHD"/>
</dbReference>
<feature type="domain" description="BAH" evidence="7">
    <location>
        <begin position="693"/>
        <end position="820"/>
    </location>
</feature>
<dbReference type="InterPro" id="IPR043151">
    <property type="entry name" value="BAH_sf"/>
</dbReference>
<comment type="caution">
    <text evidence="8">The sequence shown here is derived from an EMBL/GenBank/DDBJ whole genome shotgun (WGS) entry which is preliminary data.</text>
</comment>
<keyword evidence="1" id="KW-0479">Metal-binding</keyword>
<dbReference type="PANTHER" id="PTHR47527:SF3">
    <property type="entry name" value="RING_FYVE_PHD ZINC FINGER SUPERFAMILY PROTEIN"/>
    <property type="match status" value="1"/>
</dbReference>
<reference evidence="8" key="2">
    <citation type="journal article" date="2023" name="Int. J. Mol. Sci.">
        <title>De Novo Assembly and Annotation of 11 Diverse Shrub Willow (Salix) Genomes Reveals Novel Gene Organization in Sex-Linked Regions.</title>
        <authorList>
            <person name="Hyden B."/>
            <person name="Feng K."/>
            <person name="Yates T.B."/>
            <person name="Jawdy S."/>
            <person name="Cereghino C."/>
            <person name="Smart L.B."/>
            <person name="Muchero W."/>
        </authorList>
    </citation>
    <scope>NUCLEOTIDE SEQUENCE [LARGE SCALE GENOMIC DNA]</scope>
    <source>
        <tissue evidence="8">Shoot tip</tissue>
    </source>
</reference>
<dbReference type="InterPro" id="IPR001965">
    <property type="entry name" value="Znf_PHD"/>
</dbReference>
<evidence type="ECO:0000259" key="6">
    <source>
        <dbReference type="PROSITE" id="PS50016"/>
    </source>
</evidence>
<feature type="compositionally biased region" description="Polar residues" evidence="5">
    <location>
        <begin position="1"/>
        <end position="17"/>
    </location>
</feature>
<dbReference type="InterPro" id="IPR013083">
    <property type="entry name" value="Znf_RING/FYVE/PHD"/>
</dbReference>
<dbReference type="PANTHER" id="PTHR47527">
    <property type="entry name" value="RING/FYVE/PHD ZINC FINGER SUPERFAMILY PROTEIN"/>
    <property type="match status" value="1"/>
</dbReference>
<proteinExistence type="predicted"/>
<feature type="compositionally biased region" description="Basic and acidic residues" evidence="5">
    <location>
        <begin position="23"/>
        <end position="34"/>
    </location>
</feature>
<feature type="compositionally biased region" description="Polar residues" evidence="5">
    <location>
        <begin position="530"/>
        <end position="572"/>
    </location>
</feature>
<name>A0A9Q0VN82_SALVM</name>
<feature type="domain" description="PHD-type" evidence="6">
    <location>
        <begin position="395"/>
        <end position="447"/>
    </location>
</feature>
<evidence type="ECO:0000313" key="8">
    <source>
        <dbReference type="EMBL" id="KAJ6751749.1"/>
    </source>
</evidence>
<dbReference type="InterPro" id="IPR019786">
    <property type="entry name" value="Zinc_finger_PHD-type_CS"/>
</dbReference>
<keyword evidence="3" id="KW-0862">Zinc</keyword>
<dbReference type="GO" id="GO:0003682">
    <property type="term" value="F:chromatin binding"/>
    <property type="evidence" value="ECO:0007669"/>
    <property type="project" value="InterPro"/>
</dbReference>
<evidence type="ECO:0000256" key="4">
    <source>
        <dbReference type="PROSITE-ProRule" id="PRU00146"/>
    </source>
</evidence>
<feature type="region of interest" description="Disordered" evidence="5">
    <location>
        <begin position="281"/>
        <end position="302"/>
    </location>
</feature>
<dbReference type="Gene3D" id="3.30.40.10">
    <property type="entry name" value="Zinc/RING finger domain, C3HC4 (zinc finger)"/>
    <property type="match status" value="1"/>
</dbReference>
<evidence type="ECO:0000256" key="1">
    <source>
        <dbReference type="ARBA" id="ARBA00022723"/>
    </source>
</evidence>
<evidence type="ECO:0000259" key="7">
    <source>
        <dbReference type="PROSITE" id="PS51038"/>
    </source>
</evidence>
<dbReference type="SUPFAM" id="SSF57903">
    <property type="entry name" value="FYVE/PHD zinc finger"/>
    <property type="match status" value="1"/>
</dbReference>
<dbReference type="SMART" id="SM00249">
    <property type="entry name" value="PHD"/>
    <property type="match status" value="1"/>
</dbReference>
<dbReference type="AlphaFoldDB" id="A0A9Q0VN82"/>
<feature type="region of interest" description="Disordered" evidence="5">
    <location>
        <begin position="1"/>
        <end position="34"/>
    </location>
</feature>
<dbReference type="PROSITE" id="PS51038">
    <property type="entry name" value="BAH"/>
    <property type="match status" value="1"/>
</dbReference>
<dbReference type="PROSITE" id="PS50016">
    <property type="entry name" value="ZF_PHD_2"/>
    <property type="match status" value="1"/>
</dbReference>
<dbReference type="Pfam" id="PF25073">
    <property type="entry name" value="DUF7797"/>
    <property type="match status" value="1"/>
</dbReference>
<reference evidence="8" key="1">
    <citation type="submission" date="2022-11" db="EMBL/GenBank/DDBJ databases">
        <authorList>
            <person name="Hyden B.L."/>
            <person name="Feng K."/>
            <person name="Yates T."/>
            <person name="Jawdy S."/>
            <person name="Smart L.B."/>
            <person name="Muchero W."/>
        </authorList>
    </citation>
    <scope>NUCLEOTIDE SEQUENCE</scope>
    <source>
        <tissue evidence="8">Shoot tip</tissue>
    </source>
</reference>
<accession>A0A9Q0VN82</accession>
<dbReference type="InterPro" id="IPR001025">
    <property type="entry name" value="BAH_dom"/>
</dbReference>
<dbReference type="PROSITE" id="PS01359">
    <property type="entry name" value="ZF_PHD_1"/>
    <property type="match status" value="1"/>
</dbReference>
<feature type="region of interest" description="Disordered" evidence="5">
    <location>
        <begin position="455"/>
        <end position="583"/>
    </location>
</feature>
<dbReference type="OrthoDB" id="787137at2759"/>
<dbReference type="Proteomes" id="UP001151529">
    <property type="component" value="Chromosome 16"/>
</dbReference>
<dbReference type="EMBL" id="JAPFFL010000001">
    <property type="protein sequence ID" value="KAJ6751749.1"/>
    <property type="molecule type" value="Genomic_DNA"/>
</dbReference>
<sequence length="920" mass="99845">MDLSPADNTNKSLPQSDGETDLVSEKRQMEDVESKELAAKRAKIDVGEIRKVAEIVLVLSAMAGMRGGAKNPTEAEVKLMEEARAKLVEICQDLAPKDLVARDSIGTVIEDLGLNSKLKDQRLGFRGSRLSIKEKLSLSKRKMEESKKFAAPSATYTTQITQPSFSAMPESHGPSHAFRMLPSDKPTNTPVSSGVFSASLPGHVSAATPASATLQPFTTDMKVSTVSSGLPGSQLGRDSTSAAFSKLEKTQSKVEGGSNGASYAMQVPANASANHSLVNAPSWSMQPHSASSGKSAPENKMPNHNFAKVEVAADLGRTGATQAARDQTSRPFMPQTPSANLPSIHPPMQGMKYVQPPSFFNNHNEIAKIVQKLLQPKLPEYPTWIPPSREYMTTAMTCQICKLTVNEVETVVLCDACENGFHIKCREAINQKGIPRGEWHCRNCMALSNGKPLPPKYGRVMRSATPPKGPSNPAGSQSSSEKKTEMADLKVNQQKTTNGVQNHAGSGSVNNVESASDSRLSGEREMPRNVITSSGKDADQSTCSFPNNTTEISTQQDQVSESLAQENNSLSESSEKISNKCEESKPLHISQDIIQTEQSNFSEAPLTPHQDHSIMEESASVRGNTDCSSRFEVKKSEQDVVHANPVGSSVPNNRVWKHPGLSSNGVHSVEWIGNEIKAADGKTFYKSCCINGVSYKVQDHALFHSSNGKLTPSKLQDMWEEIETGSKWVLVSQCYFPGDLPAAVGHPCAPESNEVYESNHVSSVMASLIEGPCEVFPPNNFKEMSERQNQLATEANSGSVPVYICKYVFYNYLCQLGQFSKLLNQHLDSNFRTGPSAQYAHILRLLVGGNTGASFDQAIYIKWICRSTSEFSTRCTICSSSSFVRSVLLLPGGDGREQQMNGHHDINDKAVGSALSSSLY</sequence>
<protein>
    <recommendedName>
        <fullName evidence="10">PHD-type domain-containing protein</fullName>
    </recommendedName>
</protein>
<keyword evidence="2 4" id="KW-0863">Zinc-finger</keyword>
<feature type="compositionally biased region" description="Basic and acidic residues" evidence="5">
    <location>
        <begin position="573"/>
        <end position="583"/>
    </location>
</feature>
<evidence type="ECO:0000256" key="3">
    <source>
        <dbReference type="ARBA" id="ARBA00022833"/>
    </source>
</evidence>
<evidence type="ECO:0008006" key="10">
    <source>
        <dbReference type="Google" id="ProtNLM"/>
    </source>
</evidence>
<feature type="compositionally biased region" description="Polar residues" evidence="5">
    <location>
        <begin position="281"/>
        <end position="294"/>
    </location>
</feature>
<evidence type="ECO:0000256" key="5">
    <source>
        <dbReference type="SAM" id="MobiDB-lite"/>
    </source>
</evidence>
<gene>
    <name evidence="8" type="ORF">OIU85_002198</name>
</gene>
<evidence type="ECO:0000256" key="2">
    <source>
        <dbReference type="ARBA" id="ARBA00022771"/>
    </source>
</evidence>